<evidence type="ECO:0000313" key="10">
    <source>
        <dbReference type="Proteomes" id="UP000195137"/>
    </source>
</evidence>
<comment type="caution">
    <text evidence="9">The sequence shown here is derived from an EMBL/GenBank/DDBJ whole genome shotgun (WGS) entry which is preliminary data.</text>
</comment>
<dbReference type="AlphaFoldDB" id="A0A1Y3GIU0"/>
<reference evidence="9 10" key="1">
    <citation type="submission" date="2016-12" db="EMBL/GenBank/DDBJ databases">
        <title>Discovery of methanogenic haloarchaea.</title>
        <authorList>
            <person name="Sorokin D.Y."/>
            <person name="Makarova K.S."/>
            <person name="Abbas B."/>
            <person name="Ferrer M."/>
            <person name="Golyshin P.N."/>
        </authorList>
    </citation>
    <scope>NUCLEOTIDE SEQUENCE [LARGE SCALE GENOMIC DNA]</scope>
    <source>
        <strain evidence="9">AMET1</strain>
    </source>
</reference>
<evidence type="ECO:0000256" key="4">
    <source>
        <dbReference type="ARBA" id="ARBA00022989"/>
    </source>
</evidence>
<keyword evidence="4 6" id="KW-1133">Transmembrane helix</keyword>
<keyword evidence="2" id="KW-1003">Cell membrane</keyword>
<feature type="domain" description="SHOCT" evidence="7">
    <location>
        <begin position="87"/>
        <end position="113"/>
    </location>
</feature>
<accession>A0A1Y3GIU0</accession>
<keyword evidence="10" id="KW-1185">Reference proteome</keyword>
<dbReference type="GO" id="GO:0005886">
    <property type="term" value="C:plasma membrane"/>
    <property type="evidence" value="ECO:0007669"/>
    <property type="project" value="UniProtKB-SubCell"/>
</dbReference>
<protein>
    <submittedName>
        <fullName evidence="9">Putative membrane protein containing PLD-nuclease N-terminal domain</fullName>
    </submittedName>
</protein>
<dbReference type="InterPro" id="IPR018649">
    <property type="entry name" value="SHOCT"/>
</dbReference>
<evidence type="ECO:0000259" key="8">
    <source>
        <dbReference type="Pfam" id="PF13396"/>
    </source>
</evidence>
<evidence type="ECO:0000256" key="1">
    <source>
        <dbReference type="ARBA" id="ARBA00004651"/>
    </source>
</evidence>
<dbReference type="Pfam" id="PF13396">
    <property type="entry name" value="PLDc_N"/>
    <property type="match status" value="1"/>
</dbReference>
<dbReference type="EMBL" id="MRZU01000002">
    <property type="protein sequence ID" value="OUJ19355.1"/>
    <property type="molecule type" value="Genomic_DNA"/>
</dbReference>
<dbReference type="InterPro" id="IPR027379">
    <property type="entry name" value="CLS_N"/>
</dbReference>
<evidence type="ECO:0000259" key="7">
    <source>
        <dbReference type="Pfam" id="PF09851"/>
    </source>
</evidence>
<feature type="transmembrane region" description="Helical" evidence="6">
    <location>
        <begin position="7"/>
        <end position="30"/>
    </location>
</feature>
<name>A0A1Y3GIU0_9EURY</name>
<evidence type="ECO:0000313" key="9">
    <source>
        <dbReference type="EMBL" id="OUJ19355.1"/>
    </source>
</evidence>
<evidence type="ECO:0000256" key="2">
    <source>
        <dbReference type="ARBA" id="ARBA00022475"/>
    </source>
</evidence>
<comment type="subcellular location">
    <subcellularLocation>
        <location evidence="1">Cell membrane</location>
        <topology evidence="1">Multi-pass membrane protein</topology>
    </subcellularLocation>
</comment>
<dbReference type="RefSeq" id="WP_086636458.1">
    <property type="nucleotide sequence ID" value="NZ_MRZU01000002.1"/>
</dbReference>
<sequence length="127" mass="14926">MFEIFLIPFILILGFSIPIISLILAIWVAYDSITKQPKMETLEKIIWILLSFTIPIIVPILYYLLVVKEKKTIIKEKEPNESEVIETIEKLYKLKEEGAITEEEYIEKKKKLLKTIETKKEPNESNQ</sequence>
<feature type="transmembrane region" description="Helical" evidence="6">
    <location>
        <begin position="45"/>
        <end position="65"/>
    </location>
</feature>
<keyword evidence="5 6" id="KW-0472">Membrane</keyword>
<proteinExistence type="predicted"/>
<evidence type="ECO:0000256" key="5">
    <source>
        <dbReference type="ARBA" id="ARBA00023136"/>
    </source>
</evidence>
<evidence type="ECO:0000256" key="3">
    <source>
        <dbReference type="ARBA" id="ARBA00022692"/>
    </source>
</evidence>
<evidence type="ECO:0000256" key="6">
    <source>
        <dbReference type="SAM" id="Phobius"/>
    </source>
</evidence>
<dbReference type="Proteomes" id="UP000195137">
    <property type="component" value="Unassembled WGS sequence"/>
</dbReference>
<gene>
    <name evidence="9" type="ORF">AMET1_0024</name>
</gene>
<keyword evidence="3 6" id="KW-0812">Transmembrane</keyword>
<organism evidence="9 10">
    <name type="scientific">Methanonatronarchaeum thermophilum</name>
    <dbReference type="NCBI Taxonomy" id="1927129"/>
    <lineage>
        <taxon>Archaea</taxon>
        <taxon>Methanobacteriati</taxon>
        <taxon>Methanobacteriota</taxon>
        <taxon>Methanonatronarchaeia</taxon>
        <taxon>Methanonatronarchaeales</taxon>
        <taxon>Methanonatronarchaeaceae</taxon>
        <taxon>Methanonatronarchaeum</taxon>
    </lineage>
</organism>
<feature type="domain" description="Cardiolipin synthase N-terminal" evidence="8">
    <location>
        <begin position="23"/>
        <end position="65"/>
    </location>
</feature>
<dbReference type="Pfam" id="PF09851">
    <property type="entry name" value="SHOCT"/>
    <property type="match status" value="1"/>
</dbReference>